<evidence type="ECO:0000256" key="2">
    <source>
        <dbReference type="SAM" id="SignalP"/>
    </source>
</evidence>
<feature type="signal peptide" evidence="2">
    <location>
        <begin position="1"/>
        <end position="22"/>
    </location>
</feature>
<reference evidence="3 4" key="1">
    <citation type="submission" date="2020-05" db="EMBL/GenBank/DDBJ databases">
        <title>Draft Genome Sequences of Sphingomonas sp. Isolated from the International Space Station.</title>
        <authorList>
            <person name="Bijlani S."/>
            <person name="Singh N.K."/>
            <person name="Mason C.E."/>
            <person name="Wang C.C."/>
            <person name="Venkateswaran K."/>
        </authorList>
    </citation>
    <scope>NUCLEOTIDE SEQUENCE [LARGE SCALE GENOMIC DNA]</scope>
    <source>
        <strain evidence="3">ISS-IIF7SWP</strain>
    </source>
</reference>
<evidence type="ECO:0000256" key="1">
    <source>
        <dbReference type="SAM" id="MobiDB-lite"/>
    </source>
</evidence>
<dbReference type="Proteomes" id="UP000531581">
    <property type="component" value="Unassembled WGS sequence"/>
</dbReference>
<dbReference type="RefSeq" id="WP_061778928.1">
    <property type="nucleotide sequence ID" value="NZ_JABEOW010000048.1"/>
</dbReference>
<proteinExistence type="predicted"/>
<organism evidence="3 4">
    <name type="scientific">Sphingomonas sanguinis</name>
    <dbReference type="NCBI Taxonomy" id="33051"/>
    <lineage>
        <taxon>Bacteria</taxon>
        <taxon>Pseudomonadati</taxon>
        <taxon>Pseudomonadota</taxon>
        <taxon>Alphaproteobacteria</taxon>
        <taxon>Sphingomonadales</taxon>
        <taxon>Sphingomonadaceae</taxon>
        <taxon>Sphingomonas</taxon>
    </lineage>
</organism>
<protein>
    <submittedName>
        <fullName evidence="3">Uncharacterized protein</fullName>
    </submittedName>
</protein>
<accession>A0A7Y7USB8</accession>
<comment type="caution">
    <text evidence="3">The sequence shown here is derived from an EMBL/GenBank/DDBJ whole genome shotgun (WGS) entry which is preliminary data.</text>
</comment>
<evidence type="ECO:0000313" key="4">
    <source>
        <dbReference type="Proteomes" id="UP000531581"/>
    </source>
</evidence>
<dbReference type="AlphaFoldDB" id="A0A7Y7USB8"/>
<dbReference type="SUPFAM" id="SSF52266">
    <property type="entry name" value="SGNH hydrolase"/>
    <property type="match status" value="1"/>
</dbReference>
<dbReference type="EMBL" id="JABYQV010000012">
    <property type="protein sequence ID" value="NVP32220.1"/>
    <property type="molecule type" value="Genomic_DNA"/>
</dbReference>
<evidence type="ECO:0000313" key="3">
    <source>
        <dbReference type="EMBL" id="NVP32220.1"/>
    </source>
</evidence>
<feature type="chain" id="PRO_5030644756" evidence="2">
    <location>
        <begin position="23"/>
        <end position="569"/>
    </location>
</feature>
<keyword evidence="2" id="KW-0732">Signal</keyword>
<gene>
    <name evidence="3" type="ORF">HLV41_14295</name>
</gene>
<name>A0A7Y7USB8_9SPHN</name>
<sequence length="569" mass="59079">MRRHARAGAVMRRLWIAIAAWAAVVTAPVAAQVVVTTPGPIANGQPAGTPTGPAWMFGTSSFRTAGADLYRMQASDANRLTELSDLYLTPQPAGWRVVFTNFGLDPSSRPAGSARELRPGNTNMLDYVVAFTGANGTGTRIALTFGGAGGVVIGDGGFVISDPVPTPWPGGFLRTSISTAMGAARPRGFTSMGQLGEVRRHLATANPSYAAGGSIANVGLAANTTNGYSPMAVLIPWTRQPSVLEIGDSITQQDDLPQLASPRGMVGGVTRGLDDDATTGRFGVGNFGHHGAQMADFMDLSVGRFGLRYALLSHIRNVLNGRQVWPFSAIWSQGLRNDFSSMYYPEGTPPDTAVADMEARATAWWSFLAKTFPGVPIIQSTITPRTADTTSGRTTLSAQTGNGLGSQSPLQTVNDWIMTRPAPLALAVDLRPAYQAAEDGTGVPKWKQTPLAASGGGTLTAALAAGTDISGTGIRVSATVAPRPGEYLVFEPGSPNNEIASQAVSVVNNGDGSYTVRTPYYAARKAHAAGSIVSTSNSADGTHPGSAAQQAAAAPVIAAKPKIATLTAR</sequence>
<dbReference type="GeneID" id="78484850"/>
<feature type="region of interest" description="Disordered" evidence="1">
    <location>
        <begin position="384"/>
        <end position="406"/>
    </location>
</feature>